<feature type="signal peptide" evidence="6">
    <location>
        <begin position="1"/>
        <end position="17"/>
    </location>
</feature>
<keyword evidence="1" id="KW-0433">Leucine-rich repeat</keyword>
<dbReference type="Pfam" id="PF00931">
    <property type="entry name" value="NB-ARC"/>
    <property type="match status" value="1"/>
</dbReference>
<evidence type="ECO:0000313" key="12">
    <source>
        <dbReference type="Proteomes" id="UP000238479"/>
    </source>
</evidence>
<dbReference type="InterPro" id="IPR001611">
    <property type="entry name" value="Leu-rich_rpt"/>
</dbReference>
<feature type="domain" description="NB-ARC" evidence="7">
    <location>
        <begin position="175"/>
        <end position="359"/>
    </location>
</feature>
<evidence type="ECO:0000259" key="10">
    <source>
        <dbReference type="Pfam" id="PF25019"/>
    </source>
</evidence>
<evidence type="ECO:0000256" key="1">
    <source>
        <dbReference type="ARBA" id="ARBA00022614"/>
    </source>
</evidence>
<accession>A0A2P6PGN5</accession>
<reference evidence="11 12" key="1">
    <citation type="journal article" date="2018" name="Nat. Genet.">
        <title>The Rosa genome provides new insights in the design of modern roses.</title>
        <authorList>
            <person name="Bendahmane M."/>
        </authorList>
    </citation>
    <scope>NUCLEOTIDE SEQUENCE [LARGE SCALE GENOMIC DNA]</scope>
    <source>
        <strain evidence="12">cv. Old Blush</strain>
    </source>
</reference>
<evidence type="ECO:0000256" key="2">
    <source>
        <dbReference type="ARBA" id="ARBA00022737"/>
    </source>
</evidence>
<dbReference type="SUPFAM" id="SSF52540">
    <property type="entry name" value="P-loop containing nucleoside triphosphate hydrolases"/>
    <property type="match status" value="1"/>
</dbReference>
<protein>
    <submittedName>
        <fullName evidence="11">Putative P-loop containing nucleoside triphosphate hydrolase, leucine-rich repeat domain, L</fullName>
    </submittedName>
</protein>
<dbReference type="Gene3D" id="1.20.5.4130">
    <property type="match status" value="1"/>
</dbReference>
<dbReference type="AlphaFoldDB" id="A0A2P6PGN5"/>
<dbReference type="PANTHER" id="PTHR36766:SF40">
    <property type="entry name" value="DISEASE RESISTANCE PROTEIN RGA3"/>
    <property type="match status" value="1"/>
</dbReference>
<evidence type="ECO:0000259" key="9">
    <source>
        <dbReference type="Pfam" id="PF23559"/>
    </source>
</evidence>
<evidence type="ECO:0000256" key="3">
    <source>
        <dbReference type="ARBA" id="ARBA00022741"/>
    </source>
</evidence>
<keyword evidence="11" id="KW-0378">Hydrolase</keyword>
<dbReference type="Pfam" id="PF18052">
    <property type="entry name" value="Rx_N"/>
    <property type="match status" value="1"/>
</dbReference>
<feature type="chain" id="PRO_5015170362" evidence="6">
    <location>
        <begin position="18"/>
        <end position="955"/>
    </location>
</feature>
<dbReference type="OMA" id="PERMPIS"/>
<dbReference type="GO" id="GO:0016787">
    <property type="term" value="F:hydrolase activity"/>
    <property type="evidence" value="ECO:0007669"/>
    <property type="project" value="UniProtKB-KW"/>
</dbReference>
<dbReference type="Pfam" id="PF23559">
    <property type="entry name" value="WHD_DRP"/>
    <property type="match status" value="1"/>
</dbReference>
<feature type="domain" description="R13L1/DRL21-like LRR repeat region" evidence="10">
    <location>
        <begin position="696"/>
        <end position="819"/>
    </location>
</feature>
<dbReference type="InterPro" id="IPR027417">
    <property type="entry name" value="P-loop_NTPase"/>
</dbReference>
<name>A0A2P6PGN5_ROSCH</name>
<gene>
    <name evidence="11" type="ORF">RchiOBHm_Chr7g0235331</name>
</gene>
<dbReference type="GO" id="GO:0051707">
    <property type="term" value="P:response to other organism"/>
    <property type="evidence" value="ECO:0007669"/>
    <property type="project" value="UniProtKB-ARBA"/>
</dbReference>
<sequence length="955" mass="107877">MATTIASLVLSTGITSAVLQVLLDRIANFTQTKITQFTQLHVEFLKLGATMSKAKALVDDVENKKCFPEACRILLEDVKSVVLDADDLLDEIDMDLEKRNSTDFNKNQVSQMFLSSRRFNIPSELSKIHKELGGLVEKLESYCMINSGQPQMAAPVIPSTSLVDESSIIARGSDKEKIIQMVLSEQGEGGGNVSVIPIVGMGGIGKTALAQLVYNDPDVVKNFDFKIWVSVSLSYDVVKITKSIFYSLTEQVSRLSELKGAFELSDLSKYFELSLNDIHIQLRKKLRGKKFLLVLDDMWNENPREWDVLKLPFQVAAQGSKIVMTTRSEIASSILSGAPAYHLDTLSHNDCWTIIKQTAGLGDALEKELIGLKIAKKCKGLPLAAKVIGIVLRYKSGVRKWDALLKCELWESPEHGNHIYPALKLSYDNLSSYLRRCFTYCSIFPRDHEFEKDDLVQLWAAEGFIQAQGREEIEDIGREYFGGLCSRSFFQVSDDDQPRYKMHDLIHDLARLVSANISFSMEDNISTILPIPRHARYSSLLCQDIKPSTLEVFHRYEKLRTFMLLSEHASNLYQVPYDFFIKLGRLRVLNMSHSGISDLPDSIKNLIHLRYLNLSHTSIKRLPKSIADIYGLETLKLKNCCELLQLPDNLKNLIKLRHLDFDGYRLISSMPIEVGKLTGLETLPAFIVGKHKGYQIGELKNMRFLRGSICITNLENVASSVEGEAAMLHEKQYLEKLELEWNEMGAQTVEQEVLTSLKPHVGLRELRVTGYCGLIFPNWIADSSFCKLERIDIDKCHFCTLLPSLGQLPALKYLLIQDMRALENVDLLLCGSAGSFPSLETLTFRDMTKLKIWSGINENDMPHLRVLIIDSCPELVTLPSTHYLRSLEMLEINRCPELQSLPREGLPLSLACLIISESDILKERCEVQGADWDKIKSVPNIMIDDEVIPMEGRQN</sequence>
<dbReference type="Proteomes" id="UP000238479">
    <property type="component" value="Chromosome 7"/>
</dbReference>
<dbReference type="PANTHER" id="PTHR36766">
    <property type="entry name" value="PLANT BROAD-SPECTRUM MILDEW RESISTANCE PROTEIN RPW8"/>
    <property type="match status" value="1"/>
</dbReference>
<dbReference type="OrthoDB" id="2973320at2759"/>
<dbReference type="Gene3D" id="3.80.10.10">
    <property type="entry name" value="Ribonuclease Inhibitor"/>
    <property type="match status" value="1"/>
</dbReference>
<evidence type="ECO:0000259" key="8">
    <source>
        <dbReference type="Pfam" id="PF18052"/>
    </source>
</evidence>
<dbReference type="GO" id="GO:0005524">
    <property type="term" value="F:ATP binding"/>
    <property type="evidence" value="ECO:0007669"/>
    <property type="project" value="UniProtKB-KW"/>
</dbReference>
<dbReference type="InterPro" id="IPR041118">
    <property type="entry name" value="Rx_N"/>
</dbReference>
<dbReference type="InterPro" id="IPR058922">
    <property type="entry name" value="WHD_DRP"/>
</dbReference>
<organism evidence="11 12">
    <name type="scientific">Rosa chinensis</name>
    <name type="common">China rose</name>
    <dbReference type="NCBI Taxonomy" id="74649"/>
    <lineage>
        <taxon>Eukaryota</taxon>
        <taxon>Viridiplantae</taxon>
        <taxon>Streptophyta</taxon>
        <taxon>Embryophyta</taxon>
        <taxon>Tracheophyta</taxon>
        <taxon>Spermatophyta</taxon>
        <taxon>Magnoliopsida</taxon>
        <taxon>eudicotyledons</taxon>
        <taxon>Gunneridae</taxon>
        <taxon>Pentapetalae</taxon>
        <taxon>rosids</taxon>
        <taxon>fabids</taxon>
        <taxon>Rosales</taxon>
        <taxon>Rosaceae</taxon>
        <taxon>Rosoideae</taxon>
        <taxon>Rosoideae incertae sedis</taxon>
        <taxon>Rosa</taxon>
    </lineage>
</organism>
<comment type="caution">
    <text evidence="11">The sequence shown here is derived from an EMBL/GenBank/DDBJ whole genome shotgun (WGS) entry which is preliminary data.</text>
</comment>
<feature type="domain" description="Disease resistance N-terminal" evidence="8">
    <location>
        <begin position="18"/>
        <end position="106"/>
    </location>
</feature>
<dbReference type="FunFam" id="1.10.10.10:FF:000322">
    <property type="entry name" value="Probable disease resistance protein At1g63360"/>
    <property type="match status" value="1"/>
</dbReference>
<dbReference type="GO" id="GO:0006952">
    <property type="term" value="P:defense response"/>
    <property type="evidence" value="ECO:0007669"/>
    <property type="project" value="UniProtKB-KW"/>
</dbReference>
<dbReference type="GO" id="GO:0043531">
    <property type="term" value="F:ADP binding"/>
    <property type="evidence" value="ECO:0007669"/>
    <property type="project" value="InterPro"/>
</dbReference>
<dbReference type="InterPro" id="IPR032675">
    <property type="entry name" value="LRR_dom_sf"/>
</dbReference>
<evidence type="ECO:0000259" key="7">
    <source>
        <dbReference type="Pfam" id="PF00931"/>
    </source>
</evidence>
<keyword evidence="6" id="KW-0732">Signal</keyword>
<dbReference type="Pfam" id="PF13855">
    <property type="entry name" value="LRR_8"/>
    <property type="match status" value="1"/>
</dbReference>
<dbReference type="PRINTS" id="PR00364">
    <property type="entry name" value="DISEASERSIST"/>
</dbReference>
<dbReference type="InterPro" id="IPR036388">
    <property type="entry name" value="WH-like_DNA-bd_sf"/>
</dbReference>
<dbReference type="Gene3D" id="1.10.10.10">
    <property type="entry name" value="Winged helix-like DNA-binding domain superfamily/Winged helix DNA-binding domain"/>
    <property type="match status" value="1"/>
</dbReference>
<keyword evidence="5" id="KW-0067">ATP-binding</keyword>
<keyword evidence="12" id="KW-1185">Reference proteome</keyword>
<evidence type="ECO:0000256" key="4">
    <source>
        <dbReference type="ARBA" id="ARBA00022821"/>
    </source>
</evidence>
<dbReference type="Gramene" id="PRQ21092">
    <property type="protein sequence ID" value="PRQ21092"/>
    <property type="gene ID" value="RchiOBHm_Chr7g0235331"/>
</dbReference>
<dbReference type="EMBL" id="PDCK01000045">
    <property type="protein sequence ID" value="PRQ21092.1"/>
    <property type="molecule type" value="Genomic_DNA"/>
</dbReference>
<dbReference type="InterPro" id="IPR056789">
    <property type="entry name" value="LRR_R13L1-DRL21"/>
</dbReference>
<dbReference type="InterPro" id="IPR002182">
    <property type="entry name" value="NB-ARC"/>
</dbReference>
<keyword evidence="2" id="KW-0677">Repeat</keyword>
<evidence type="ECO:0000313" key="11">
    <source>
        <dbReference type="EMBL" id="PRQ21092.1"/>
    </source>
</evidence>
<keyword evidence="4" id="KW-0611">Plant defense</keyword>
<feature type="domain" description="Disease resistance protein winged helix" evidence="9">
    <location>
        <begin position="443"/>
        <end position="510"/>
    </location>
</feature>
<dbReference type="Gene3D" id="3.40.50.300">
    <property type="entry name" value="P-loop containing nucleotide triphosphate hydrolases"/>
    <property type="match status" value="1"/>
</dbReference>
<dbReference type="SUPFAM" id="SSF52058">
    <property type="entry name" value="L domain-like"/>
    <property type="match status" value="1"/>
</dbReference>
<keyword evidence="3" id="KW-0547">Nucleotide-binding</keyword>
<evidence type="ECO:0000256" key="6">
    <source>
        <dbReference type="SAM" id="SignalP"/>
    </source>
</evidence>
<evidence type="ECO:0000256" key="5">
    <source>
        <dbReference type="ARBA" id="ARBA00022840"/>
    </source>
</evidence>
<dbReference type="Pfam" id="PF25019">
    <property type="entry name" value="LRR_R13L1-DRL21"/>
    <property type="match status" value="1"/>
</dbReference>
<proteinExistence type="predicted"/>